<evidence type="ECO:0000313" key="3">
    <source>
        <dbReference type="EMBL" id="ASC70585.1"/>
    </source>
</evidence>
<feature type="region of interest" description="Disordered" evidence="1">
    <location>
        <begin position="297"/>
        <end position="329"/>
    </location>
</feature>
<dbReference type="Proteomes" id="UP000191901">
    <property type="component" value="Chromosome"/>
</dbReference>
<dbReference type="InterPro" id="IPR024983">
    <property type="entry name" value="CHAT_dom"/>
</dbReference>
<evidence type="ECO:0000259" key="2">
    <source>
        <dbReference type="Pfam" id="PF12770"/>
    </source>
</evidence>
<sequence>MSVNPLAAIDGPLYRHGSALTTRVATVRARITIERHDSSTQLQALHQLLIEPIADLLPPDPEQTVVFIPQGSLFLVPFPALQDPDGTYLIDNHTVLTAPSIQVFGLASAMRRQRGGEPTLSPVAGEGLRSEQTALVVGDPVMPSVWLPEVGQQVQLAPLPGARTEAETIGRFLGVPALTGTQASEAHVKQRLPSARLIHLATHGLLDHGHPQASGAPDVPGALALAPGDGEDGLLTTAEILAMELQAELAILSACDTGPGPHYWRWRSGTIPLFDYGWGAQCDRVVVGRAGCSYRGPDDGVLPPASAGTIPGPGVTAGDVNDPAETPKS</sequence>
<organism evidence="3 4">
    <name type="scientific">Halomicronema hongdechloris C2206</name>
    <dbReference type="NCBI Taxonomy" id="1641165"/>
    <lineage>
        <taxon>Bacteria</taxon>
        <taxon>Bacillati</taxon>
        <taxon>Cyanobacteriota</taxon>
        <taxon>Cyanophyceae</taxon>
        <taxon>Nodosilineales</taxon>
        <taxon>Nodosilineaceae</taxon>
        <taxon>Halomicronema</taxon>
    </lineage>
</organism>
<protein>
    <submittedName>
        <fullName evidence="3">Tetratricopeptide repeat domain protein</fullName>
    </submittedName>
</protein>
<accession>A0A1Z3HJY0</accession>
<feature type="domain" description="CHAT" evidence="2">
    <location>
        <begin position="42"/>
        <end position="260"/>
    </location>
</feature>
<reference evidence="3 4" key="1">
    <citation type="journal article" date="2016" name="Biochim. Biophys. Acta">
        <title>Characterization of red-shifted phycobilisomes isolated from the chlorophyll f-containing cyanobacterium Halomicronema hongdechloris.</title>
        <authorList>
            <person name="Li Y."/>
            <person name="Lin Y."/>
            <person name="Garvey C.J."/>
            <person name="Birch D."/>
            <person name="Corkery R.W."/>
            <person name="Loughlin P.C."/>
            <person name="Scheer H."/>
            <person name="Willows R.D."/>
            <person name="Chen M."/>
        </authorList>
    </citation>
    <scope>NUCLEOTIDE SEQUENCE [LARGE SCALE GENOMIC DNA]</scope>
    <source>
        <strain evidence="3 4">C2206</strain>
    </source>
</reference>
<keyword evidence="4" id="KW-1185">Reference proteome</keyword>
<dbReference type="KEGG" id="hhg:XM38_015250"/>
<gene>
    <name evidence="3" type="ORF">XM38_015250</name>
</gene>
<name>A0A1Z3HJY0_9CYAN</name>
<evidence type="ECO:0000256" key="1">
    <source>
        <dbReference type="SAM" id="MobiDB-lite"/>
    </source>
</evidence>
<proteinExistence type="predicted"/>
<dbReference type="EMBL" id="CP021983">
    <property type="protein sequence ID" value="ASC70585.1"/>
    <property type="molecule type" value="Genomic_DNA"/>
</dbReference>
<evidence type="ECO:0000313" key="4">
    <source>
        <dbReference type="Proteomes" id="UP000191901"/>
    </source>
</evidence>
<dbReference type="AlphaFoldDB" id="A0A1Z3HJY0"/>
<dbReference type="Pfam" id="PF12770">
    <property type="entry name" value="CHAT"/>
    <property type="match status" value="1"/>
</dbReference>